<name>A0ABS3WHK4_9BACL</name>
<reference evidence="1 2" key="1">
    <citation type="submission" date="2021-03" db="EMBL/GenBank/DDBJ databases">
        <title>Paenibacillus artemisicola MWE-103 whole genome sequence.</title>
        <authorList>
            <person name="Ham Y.J."/>
        </authorList>
    </citation>
    <scope>NUCLEOTIDE SEQUENCE [LARGE SCALE GENOMIC DNA]</scope>
    <source>
        <strain evidence="1 2">MWE-103</strain>
    </source>
</reference>
<dbReference type="EMBL" id="JAGGDJ010000040">
    <property type="protein sequence ID" value="MBO7747801.1"/>
    <property type="molecule type" value="Genomic_DNA"/>
</dbReference>
<dbReference type="InterPro" id="IPR039498">
    <property type="entry name" value="NTP_transf_5"/>
</dbReference>
<sequence length="396" mass="46649">MKTGTHEIAHSLPIELQLMLSILNIDKSSLSLESIQDMAGPHIDWDRFLHLTKEHRLYPIVYAQINKLDLQFVPAHIISTLNQMCVCNTMKMLQLTAVMEKVCHTLEQANIKSLVLKGPVLAEALYDDFSLRTSKDIDLLVPEGSFEQAEELLLQLGFQPDEYVPRALNAVRRNKHHLSYTHSESRVQVELHWRMSSDSFREFTFNELWNRRRQTKKTSIPVSYLGHEDLFVYLISHGARHAWFRLRWLADIKYMMHSEMNWATVADYCGKLDLMHVVGQVMVLLSELFDFSLDSRCRAMAAHAKSQRLADEAIKIIDEYIYLLDKQTPSMAQAYFKSYNSLLLTSRQRWKRNVNKLYPNYLDVKALTLPRWLHFMYFPLRPFLWYWRKKKQRVPV</sequence>
<dbReference type="InterPro" id="IPR043519">
    <property type="entry name" value="NT_sf"/>
</dbReference>
<dbReference type="SUPFAM" id="SSF81301">
    <property type="entry name" value="Nucleotidyltransferase"/>
    <property type="match status" value="1"/>
</dbReference>
<comment type="caution">
    <text evidence="1">The sequence shown here is derived from an EMBL/GenBank/DDBJ whole genome shotgun (WGS) entry which is preliminary data.</text>
</comment>
<dbReference type="RefSeq" id="WP_208850430.1">
    <property type="nucleotide sequence ID" value="NZ_JAGGDJ010000040.1"/>
</dbReference>
<organism evidence="1 2">
    <name type="scientific">Paenibacillus artemisiicola</name>
    <dbReference type="NCBI Taxonomy" id="1172618"/>
    <lineage>
        <taxon>Bacteria</taxon>
        <taxon>Bacillati</taxon>
        <taxon>Bacillota</taxon>
        <taxon>Bacilli</taxon>
        <taxon>Bacillales</taxon>
        <taxon>Paenibacillaceae</taxon>
        <taxon>Paenibacillus</taxon>
    </lineage>
</organism>
<protein>
    <submittedName>
        <fullName evidence="1">Nucleotidyltransferase family protein</fullName>
    </submittedName>
</protein>
<proteinExistence type="predicted"/>
<dbReference type="Proteomes" id="UP000670947">
    <property type="component" value="Unassembled WGS sequence"/>
</dbReference>
<keyword evidence="2" id="KW-1185">Reference proteome</keyword>
<dbReference type="Pfam" id="PF14907">
    <property type="entry name" value="NTP_transf_5"/>
    <property type="match status" value="1"/>
</dbReference>
<evidence type="ECO:0000313" key="1">
    <source>
        <dbReference type="EMBL" id="MBO7747801.1"/>
    </source>
</evidence>
<evidence type="ECO:0000313" key="2">
    <source>
        <dbReference type="Proteomes" id="UP000670947"/>
    </source>
</evidence>
<accession>A0ABS3WHK4</accession>
<gene>
    <name evidence="1" type="ORF">I8J29_26780</name>
</gene>